<comment type="caution">
    <text evidence="9">The sequence shown here is derived from an EMBL/GenBank/DDBJ whole genome shotgun (WGS) entry which is preliminary data.</text>
</comment>
<dbReference type="InterPro" id="IPR041938">
    <property type="entry name" value="Hist-Lys_N-MTase_N"/>
</dbReference>
<evidence type="ECO:0000256" key="4">
    <source>
        <dbReference type="ARBA" id="ARBA00022603"/>
    </source>
</evidence>
<keyword evidence="5" id="KW-0808">Transferase</keyword>
<protein>
    <submittedName>
        <fullName evidence="9">Uncharacterized protein</fullName>
    </submittedName>
</protein>
<evidence type="ECO:0000313" key="9">
    <source>
        <dbReference type="EMBL" id="KAL0087430.1"/>
    </source>
</evidence>
<evidence type="ECO:0000313" key="10">
    <source>
        <dbReference type="Proteomes" id="UP001448207"/>
    </source>
</evidence>
<sequence length="96" mass="11635">MEFRLLSKYDDLFTDVLLDALHLWFPTIKMNADHRHPRVPCARVLEIIQKNLLATERINDAVRELLDIDYFKHYLSTKTIKQQQEFVQHMKRYLCM</sequence>
<keyword evidence="10" id="KW-1185">Reference proteome</keyword>
<evidence type="ECO:0000256" key="6">
    <source>
        <dbReference type="ARBA" id="ARBA00022691"/>
    </source>
</evidence>
<evidence type="ECO:0000256" key="3">
    <source>
        <dbReference type="ARBA" id="ARBA00022454"/>
    </source>
</evidence>
<proteinExistence type="predicted"/>
<keyword evidence="7" id="KW-0156">Chromatin regulator</keyword>
<gene>
    <name evidence="9" type="ORF">J3Q64DRAFT_1479948</name>
</gene>
<keyword evidence="8" id="KW-0539">Nucleus</keyword>
<dbReference type="InterPro" id="IPR039977">
    <property type="entry name" value="Suv4-20/Set9"/>
</dbReference>
<dbReference type="EMBL" id="JBCLYO010000007">
    <property type="protein sequence ID" value="KAL0087430.1"/>
    <property type="molecule type" value="Genomic_DNA"/>
</dbReference>
<keyword evidence="3" id="KW-0158">Chromosome</keyword>
<dbReference type="Gene3D" id="1.10.10.1700">
    <property type="entry name" value="Histone-lysine N-methyltransferase"/>
    <property type="match status" value="1"/>
</dbReference>
<name>A0ABR3B111_PHYBL</name>
<evidence type="ECO:0000256" key="8">
    <source>
        <dbReference type="ARBA" id="ARBA00023242"/>
    </source>
</evidence>
<dbReference type="Proteomes" id="UP001448207">
    <property type="component" value="Unassembled WGS sequence"/>
</dbReference>
<dbReference type="PANTHER" id="PTHR12977:SF4">
    <property type="entry name" value="HISTONE-LYSINE N-METHYLTRANSFERASE KMT5B"/>
    <property type="match status" value="1"/>
</dbReference>
<dbReference type="PANTHER" id="PTHR12977">
    <property type="entry name" value="SUPPRESSOR OF VARIEGATION 4-20-RELATED"/>
    <property type="match status" value="1"/>
</dbReference>
<comment type="subcellular location">
    <subcellularLocation>
        <location evidence="2">Chromosome</location>
    </subcellularLocation>
    <subcellularLocation>
        <location evidence="1">Nucleus</location>
    </subcellularLocation>
</comment>
<evidence type="ECO:0000256" key="2">
    <source>
        <dbReference type="ARBA" id="ARBA00004286"/>
    </source>
</evidence>
<keyword evidence="6" id="KW-0949">S-adenosyl-L-methionine</keyword>
<organism evidence="9 10">
    <name type="scientific">Phycomyces blakesleeanus</name>
    <dbReference type="NCBI Taxonomy" id="4837"/>
    <lineage>
        <taxon>Eukaryota</taxon>
        <taxon>Fungi</taxon>
        <taxon>Fungi incertae sedis</taxon>
        <taxon>Mucoromycota</taxon>
        <taxon>Mucoromycotina</taxon>
        <taxon>Mucoromycetes</taxon>
        <taxon>Mucorales</taxon>
        <taxon>Phycomycetaceae</taxon>
        <taxon>Phycomyces</taxon>
    </lineage>
</organism>
<evidence type="ECO:0000256" key="7">
    <source>
        <dbReference type="ARBA" id="ARBA00022853"/>
    </source>
</evidence>
<evidence type="ECO:0000256" key="5">
    <source>
        <dbReference type="ARBA" id="ARBA00022679"/>
    </source>
</evidence>
<keyword evidence="4" id="KW-0489">Methyltransferase</keyword>
<accession>A0ABR3B111</accession>
<evidence type="ECO:0000256" key="1">
    <source>
        <dbReference type="ARBA" id="ARBA00004123"/>
    </source>
</evidence>
<reference evidence="9 10" key="1">
    <citation type="submission" date="2024-04" db="EMBL/GenBank/DDBJ databases">
        <title>Symmetric and asymmetric DNA N6-adenine methylation regulates different biological responses in Mucorales.</title>
        <authorList>
            <consortium name="Lawrence Berkeley National Laboratory"/>
            <person name="Lax C."/>
            <person name="Mondo S.J."/>
            <person name="Osorio-Concepcion M."/>
            <person name="Muszewska A."/>
            <person name="Corrochano-Luque M."/>
            <person name="Gutierrez G."/>
            <person name="Riley R."/>
            <person name="Lipzen A."/>
            <person name="Guo J."/>
            <person name="Hundley H."/>
            <person name="Amirebrahimi M."/>
            <person name="Ng V."/>
            <person name="Lorenzo-Gutierrez D."/>
            <person name="Binder U."/>
            <person name="Yang J."/>
            <person name="Song Y."/>
            <person name="Canovas D."/>
            <person name="Navarro E."/>
            <person name="Freitag M."/>
            <person name="Gabaldon T."/>
            <person name="Grigoriev I.V."/>
            <person name="Corrochano L.M."/>
            <person name="Nicolas F.E."/>
            <person name="Garre V."/>
        </authorList>
    </citation>
    <scope>NUCLEOTIDE SEQUENCE [LARGE SCALE GENOMIC DNA]</scope>
    <source>
        <strain evidence="9 10">L51</strain>
    </source>
</reference>